<keyword evidence="2" id="KW-0067">ATP-binding</keyword>
<name>A0A7S4VP20_9DINO</name>
<dbReference type="GO" id="GO:0004672">
    <property type="term" value="F:protein kinase activity"/>
    <property type="evidence" value="ECO:0007669"/>
    <property type="project" value="InterPro"/>
</dbReference>
<dbReference type="AlphaFoldDB" id="A0A7S4VP20"/>
<evidence type="ECO:0000313" key="4">
    <source>
        <dbReference type="EMBL" id="CAE4609775.1"/>
    </source>
</evidence>
<dbReference type="Pfam" id="PF00069">
    <property type="entry name" value="Pkinase"/>
    <property type="match status" value="1"/>
</dbReference>
<evidence type="ECO:0000256" key="1">
    <source>
        <dbReference type="ARBA" id="ARBA00023860"/>
    </source>
</evidence>
<sequence length="348" mass="39862">MTSGGHKVATSIANGQIKVNKKLGAGCFGEVWQGVNTETKQKVAVKFEDVGAVSPQLEHEARMLELLRQPVQSQGFAEYYFYGAQGRWNCLVMEYLGKSLEDRVQACGGTFSVQTTVLVADQILGRIEYLHSKGIVHRDIKPENFLWGIREKQHHLYLIDFGLSKKYYERRHAHMRTRLNLTGTARYASLNAHRGVEQSRRDDFESIGHMLMYLLIGLLPWSGLEARTKKEKYQKIMEKKESTRLSDLCQGFPKAFELYLHRCRRMGVRERPDYNSLRKLFNDVRERIERESGQRVREYDFQWNVGKDLGHIVPLAPVTSLKQPDDSEARSRPRGLGCLCGGKGGPIE</sequence>
<accession>A0A7S4VP20</accession>
<feature type="domain" description="Protein kinase" evidence="3">
    <location>
        <begin position="17"/>
        <end position="288"/>
    </location>
</feature>
<evidence type="ECO:0000256" key="2">
    <source>
        <dbReference type="PROSITE-ProRule" id="PRU10141"/>
    </source>
</evidence>
<feature type="binding site" evidence="2">
    <location>
        <position position="46"/>
    </location>
    <ligand>
        <name>ATP</name>
        <dbReference type="ChEBI" id="CHEBI:30616"/>
    </ligand>
</feature>
<dbReference type="InterPro" id="IPR011009">
    <property type="entry name" value="Kinase-like_dom_sf"/>
</dbReference>
<keyword evidence="2" id="KW-0547">Nucleotide-binding</keyword>
<dbReference type="EMBL" id="HBNR01047667">
    <property type="protein sequence ID" value="CAE4609775.1"/>
    <property type="molecule type" value="Transcribed_RNA"/>
</dbReference>
<dbReference type="InterPro" id="IPR050235">
    <property type="entry name" value="CK1_Ser-Thr_kinase"/>
</dbReference>
<dbReference type="PROSITE" id="PS00107">
    <property type="entry name" value="PROTEIN_KINASE_ATP"/>
    <property type="match status" value="1"/>
</dbReference>
<dbReference type="SMART" id="SM00220">
    <property type="entry name" value="S_TKc"/>
    <property type="match status" value="1"/>
</dbReference>
<dbReference type="InterPro" id="IPR000719">
    <property type="entry name" value="Prot_kinase_dom"/>
</dbReference>
<dbReference type="PROSITE" id="PS50011">
    <property type="entry name" value="PROTEIN_KINASE_DOM"/>
    <property type="match status" value="1"/>
</dbReference>
<dbReference type="InterPro" id="IPR017441">
    <property type="entry name" value="Protein_kinase_ATP_BS"/>
</dbReference>
<proteinExistence type="predicted"/>
<evidence type="ECO:0000259" key="3">
    <source>
        <dbReference type="PROSITE" id="PS50011"/>
    </source>
</evidence>
<dbReference type="GO" id="GO:0005524">
    <property type="term" value="F:ATP binding"/>
    <property type="evidence" value="ECO:0007669"/>
    <property type="project" value="UniProtKB-UniRule"/>
</dbReference>
<protein>
    <recommendedName>
        <fullName evidence="1">Casein kinase I</fullName>
    </recommendedName>
</protein>
<dbReference type="CDD" id="cd14016">
    <property type="entry name" value="STKc_CK1"/>
    <property type="match status" value="1"/>
</dbReference>
<gene>
    <name evidence="4" type="ORF">AMON00008_LOCUS33226</name>
</gene>
<organism evidence="4">
    <name type="scientific">Alexandrium monilatum</name>
    <dbReference type="NCBI Taxonomy" id="311494"/>
    <lineage>
        <taxon>Eukaryota</taxon>
        <taxon>Sar</taxon>
        <taxon>Alveolata</taxon>
        <taxon>Dinophyceae</taxon>
        <taxon>Gonyaulacales</taxon>
        <taxon>Pyrocystaceae</taxon>
        <taxon>Alexandrium</taxon>
    </lineage>
</organism>
<dbReference type="SUPFAM" id="SSF56112">
    <property type="entry name" value="Protein kinase-like (PK-like)"/>
    <property type="match status" value="1"/>
</dbReference>
<dbReference type="Gene3D" id="1.10.510.10">
    <property type="entry name" value="Transferase(Phosphotransferase) domain 1"/>
    <property type="match status" value="1"/>
</dbReference>
<reference evidence="4" key="1">
    <citation type="submission" date="2021-01" db="EMBL/GenBank/DDBJ databases">
        <authorList>
            <person name="Corre E."/>
            <person name="Pelletier E."/>
            <person name="Niang G."/>
            <person name="Scheremetjew M."/>
            <person name="Finn R."/>
            <person name="Kale V."/>
            <person name="Holt S."/>
            <person name="Cochrane G."/>
            <person name="Meng A."/>
            <person name="Brown T."/>
            <person name="Cohen L."/>
        </authorList>
    </citation>
    <scope>NUCLEOTIDE SEQUENCE</scope>
    <source>
        <strain evidence="4">CCMP3105</strain>
    </source>
</reference>
<dbReference type="PANTHER" id="PTHR11909">
    <property type="entry name" value="CASEIN KINASE-RELATED"/>
    <property type="match status" value="1"/>
</dbReference>